<dbReference type="InterPro" id="IPR041470">
    <property type="entry name" value="GCP_N"/>
</dbReference>
<gene>
    <name evidence="10" type="primary">LOC111593215</name>
</gene>
<dbReference type="GO" id="GO:0000930">
    <property type="term" value="C:gamma-tubulin complex"/>
    <property type="evidence" value="ECO:0007669"/>
    <property type="project" value="TreeGrafter"/>
</dbReference>
<evidence type="ECO:0000256" key="2">
    <source>
        <dbReference type="ARBA" id="ARBA00022490"/>
    </source>
</evidence>
<dbReference type="Gene3D" id="1.20.120.1900">
    <property type="entry name" value="Gamma-tubulin complex, C-terminal domain"/>
    <property type="match status" value="1"/>
</dbReference>
<dbReference type="GO" id="GO:0000922">
    <property type="term" value="C:spindle pole"/>
    <property type="evidence" value="ECO:0007669"/>
    <property type="project" value="InterPro"/>
</dbReference>
<feature type="domain" description="Gamma tubulin complex component C-terminal" evidence="7">
    <location>
        <begin position="377"/>
        <end position="732"/>
    </location>
</feature>
<accession>A0A6J1L580</accession>
<keyword evidence="3 5" id="KW-0493">Microtubule</keyword>
<feature type="domain" description="Gamma tubulin complex component protein N-terminal" evidence="8">
    <location>
        <begin position="81"/>
        <end position="373"/>
    </location>
</feature>
<dbReference type="KEGG" id="dhe:111593215"/>
<dbReference type="GO" id="GO:0007020">
    <property type="term" value="P:microtubule nucleation"/>
    <property type="evidence" value="ECO:0007669"/>
    <property type="project" value="InterPro"/>
</dbReference>
<dbReference type="InterPro" id="IPR007259">
    <property type="entry name" value="GCP"/>
</dbReference>
<evidence type="ECO:0000256" key="4">
    <source>
        <dbReference type="ARBA" id="ARBA00023212"/>
    </source>
</evidence>
<dbReference type="GO" id="GO:0005874">
    <property type="term" value="C:microtubule"/>
    <property type="evidence" value="ECO:0007669"/>
    <property type="project" value="UniProtKB-KW"/>
</dbReference>
<keyword evidence="9" id="KW-1185">Reference proteome</keyword>
<proteinExistence type="inferred from homology"/>
<evidence type="ECO:0000313" key="10">
    <source>
        <dbReference type="RefSeq" id="XP_023161633.2"/>
    </source>
</evidence>
<evidence type="ECO:0000259" key="8">
    <source>
        <dbReference type="Pfam" id="PF17681"/>
    </source>
</evidence>
<evidence type="ECO:0000256" key="5">
    <source>
        <dbReference type="RuleBase" id="RU363050"/>
    </source>
</evidence>
<dbReference type="Proteomes" id="UP000504633">
    <property type="component" value="Unplaced"/>
</dbReference>
<comment type="similarity">
    <text evidence="1 5">Belongs to the TUBGCP family.</text>
</comment>
<dbReference type="OMA" id="MKIVQLW"/>
<dbReference type="PANTHER" id="PTHR19302:SF13">
    <property type="entry name" value="GAMMA-TUBULIN COMPLEX COMPONENT 2"/>
    <property type="match status" value="1"/>
</dbReference>
<feature type="region of interest" description="Disordered" evidence="6">
    <location>
        <begin position="458"/>
        <end position="525"/>
    </location>
</feature>
<dbReference type="CTD" id="38852"/>
<dbReference type="GO" id="GO:0043015">
    <property type="term" value="F:gamma-tubulin binding"/>
    <property type="evidence" value="ECO:0007669"/>
    <property type="project" value="InterPro"/>
</dbReference>
<dbReference type="Pfam" id="PF04130">
    <property type="entry name" value="GCP_C_terminal"/>
    <property type="match status" value="1"/>
</dbReference>
<dbReference type="AlphaFoldDB" id="A0A6J1L580"/>
<dbReference type="GeneID" id="111593215"/>
<evidence type="ECO:0000256" key="6">
    <source>
        <dbReference type="SAM" id="MobiDB-lite"/>
    </source>
</evidence>
<feature type="compositionally biased region" description="Basic and acidic residues" evidence="6">
    <location>
        <begin position="471"/>
        <end position="488"/>
    </location>
</feature>
<dbReference type="GO" id="GO:0051225">
    <property type="term" value="P:spindle assembly"/>
    <property type="evidence" value="ECO:0007669"/>
    <property type="project" value="TreeGrafter"/>
</dbReference>
<feature type="compositionally biased region" description="Basic and acidic residues" evidence="6">
    <location>
        <begin position="19"/>
        <end position="35"/>
    </location>
</feature>
<dbReference type="GO" id="GO:0051011">
    <property type="term" value="F:microtubule minus-end binding"/>
    <property type="evidence" value="ECO:0007669"/>
    <property type="project" value="TreeGrafter"/>
</dbReference>
<feature type="region of interest" description="Disordered" evidence="6">
    <location>
        <begin position="1"/>
        <end position="43"/>
    </location>
</feature>
<reference evidence="10" key="1">
    <citation type="submission" date="2025-08" db="UniProtKB">
        <authorList>
            <consortium name="RefSeq"/>
        </authorList>
    </citation>
    <scope>IDENTIFICATION</scope>
    <source>
        <strain evidence="10">15085-1641.00</strain>
        <tissue evidence="10">Whole body</tissue>
    </source>
</reference>
<dbReference type="InterPro" id="IPR040457">
    <property type="entry name" value="GCP_C"/>
</dbReference>
<dbReference type="GO" id="GO:0051321">
    <property type="term" value="P:meiotic cell cycle"/>
    <property type="evidence" value="ECO:0007669"/>
    <property type="project" value="TreeGrafter"/>
</dbReference>
<dbReference type="GO" id="GO:0031122">
    <property type="term" value="P:cytoplasmic microtubule organization"/>
    <property type="evidence" value="ECO:0007669"/>
    <property type="project" value="TreeGrafter"/>
</dbReference>
<comment type="subcellular location">
    <subcellularLocation>
        <location evidence="5">Cytoplasm</location>
        <location evidence="5">Cytoskeleton</location>
        <location evidence="5">Microtubule organizing center</location>
    </subcellularLocation>
</comment>
<keyword evidence="4 5" id="KW-0206">Cytoskeleton</keyword>
<evidence type="ECO:0000313" key="9">
    <source>
        <dbReference type="Proteomes" id="UP000504633"/>
    </source>
</evidence>
<sequence>MDSKLPDANTASSSRRSSRTGDEHSLGDSELRDSVGSESVGEPERLKRKMGNWVFESVGGFYMPMEDVTKLTVQRQEELLIRNLIYAFSGVPASHIRPDIPIEEVSQLRANQIEKVRFKINENFSGAFRALANELLPLIGYYITVQSFIEDMNMTTGCGRSLGLALHNSMQQYFEMQAGLETQLQEKKLNLHQLVQLLRPWLVTMQSLANLTSRVRSLKLNSAQMLSLIYDHHAHFKCDRLKVLLTDVSHYYMKMVQLWTQKGVLYDMRKEFFIEDTNASDMSSTLLSPKQCCHAYWAKRYRLHLNRLPSFLEPEAESILLAGKYLNVLRQCNVQMKLMQASLSYVPDEQTHVQLIQSSYELPAQKLYEVLVQDQDLLQHLDNLQAYFLLQQLDFNEALIEYYSDQLQCNVDDLRPEKLHKITLKLLQYSSDPFKHLLRSQLMDCDVATQLTRRMKRLKAGTEQQMQETEPETKEEQSEQTVRTKQEEQTEPVKQLEKVEQGPPVKQLEQVQQPPAELELSSEAEDSIDLPEQLALYGYEALTLRYEPKWPISLILHEEALEQLQLLHRVLFYLHYVQRKLSSTSSNNARAVALHARMLQCIQQLEQHMTQDVVKPRWQSLLDNVQKAEFVDELMKLFQGTLDSCQVMCLLSEPVTFVRSLYTLGQLCLNYNLFLERQDSEQSFDSSLAEYEQEFNGLLIGILDLLIELARSNSSCGNEERQSCQQLLRRLEEISQELA</sequence>
<protein>
    <recommendedName>
        <fullName evidence="5">Gamma-tubulin complex component</fullName>
    </recommendedName>
</protein>
<name>A0A6J1L580_DROHY</name>
<evidence type="ECO:0000259" key="7">
    <source>
        <dbReference type="Pfam" id="PF04130"/>
    </source>
</evidence>
<evidence type="ECO:0000256" key="3">
    <source>
        <dbReference type="ARBA" id="ARBA00022701"/>
    </source>
</evidence>
<dbReference type="InterPro" id="IPR042241">
    <property type="entry name" value="GCP_C_sf"/>
</dbReference>
<dbReference type="PANTHER" id="PTHR19302">
    <property type="entry name" value="GAMMA TUBULIN COMPLEX PROTEIN"/>
    <property type="match status" value="1"/>
</dbReference>
<keyword evidence="2 5" id="KW-0963">Cytoplasm</keyword>
<evidence type="ECO:0000256" key="1">
    <source>
        <dbReference type="ARBA" id="ARBA00010337"/>
    </source>
</evidence>
<organism evidence="9 10">
    <name type="scientific">Drosophila hydei</name>
    <name type="common">Fruit fly</name>
    <dbReference type="NCBI Taxonomy" id="7224"/>
    <lineage>
        <taxon>Eukaryota</taxon>
        <taxon>Metazoa</taxon>
        <taxon>Ecdysozoa</taxon>
        <taxon>Arthropoda</taxon>
        <taxon>Hexapoda</taxon>
        <taxon>Insecta</taxon>
        <taxon>Pterygota</taxon>
        <taxon>Neoptera</taxon>
        <taxon>Endopterygota</taxon>
        <taxon>Diptera</taxon>
        <taxon>Brachycera</taxon>
        <taxon>Muscomorpha</taxon>
        <taxon>Ephydroidea</taxon>
        <taxon>Drosophilidae</taxon>
        <taxon>Drosophila</taxon>
    </lineage>
</organism>
<dbReference type="RefSeq" id="XP_023161633.2">
    <property type="nucleotide sequence ID" value="XM_023305865.2"/>
</dbReference>
<dbReference type="Pfam" id="PF17681">
    <property type="entry name" value="GCP_N_terminal"/>
    <property type="match status" value="1"/>
</dbReference>
<dbReference type="GO" id="GO:0000278">
    <property type="term" value="P:mitotic cell cycle"/>
    <property type="evidence" value="ECO:0007669"/>
    <property type="project" value="TreeGrafter"/>
</dbReference>
<dbReference type="OrthoDB" id="2192946at2759"/>